<name>A0ABP1S6W3_9HEXA</name>
<proteinExistence type="predicted"/>
<sequence>MANIICSIIIILSLYSPIGLAFPFQLPKNCFINFIGTGTQTESIAAFVDTGKSIEESFTFTVTFQHTNESIDENDIFVNVENVTLQELYFRYTPRYRNPCNIFMLQTLTFNETVSAIHNSGYGTSDETLFFVQLPNWSEWNDHIEKFSALNEHSPFIFHANIIFIEPNSSSFGVHCYFCPPNPTRLHPVNGITSSTSYNQLKLFVQQLNSNGYGRHVVINSAVGEVTVSKCFQIDPDSIQRNRNKFYEHLHYYCVPPYIIIFWVTQQALNATLVTHKKYVPDKEIDDLEWFIHLTFGEGIVTPIPTEILATRGSILKMRSTRVNMLSCASTRSMSQKLDYVILTVIHGSTWLALLLVALSYAFLYKSLSRGLDTMWPLFSLPCLHNHPKKLLCIHWICMIFLSCIYESNISSESVQLQDYPSFSALVKNGYKAWIPQKRYLSLGATESQKLAIVNIFKKGLGKDFLGGKTIQQEFENVLNVVYDGRNSTSVHVPDLKNLSKLIESLTTLKLLLDSPAITRFLRTVESSRGLITVKDDQICKLIEIKQISLDYNLRLWSYLSYRASYLLKTFTEFGIHLRFEKLNIDFNYKAIRNLKIKTAGTCVTPKPIPFISAVGISVAVLFGIGTFLVLVNFAGHLTACLTVCLKRIKSIIFKIIQAILLYRIK</sequence>
<feature type="chain" id="PRO_5045312501" evidence="2">
    <location>
        <begin position="22"/>
        <end position="666"/>
    </location>
</feature>
<evidence type="ECO:0000256" key="1">
    <source>
        <dbReference type="SAM" id="Phobius"/>
    </source>
</evidence>
<feature type="transmembrane region" description="Helical" evidence="1">
    <location>
        <begin position="611"/>
        <end position="636"/>
    </location>
</feature>
<accession>A0ABP1S6W3</accession>
<evidence type="ECO:0000256" key="2">
    <source>
        <dbReference type="SAM" id="SignalP"/>
    </source>
</evidence>
<protein>
    <submittedName>
        <fullName evidence="3">Uncharacterized protein</fullName>
    </submittedName>
</protein>
<keyword evidence="1" id="KW-1133">Transmembrane helix</keyword>
<evidence type="ECO:0000313" key="3">
    <source>
        <dbReference type="EMBL" id="CAL8145198.1"/>
    </source>
</evidence>
<dbReference type="EMBL" id="CAXLJM020000164">
    <property type="protein sequence ID" value="CAL8145198.1"/>
    <property type="molecule type" value="Genomic_DNA"/>
</dbReference>
<reference evidence="3 4" key="1">
    <citation type="submission" date="2024-08" db="EMBL/GenBank/DDBJ databases">
        <authorList>
            <person name="Cucini C."/>
            <person name="Frati F."/>
        </authorList>
    </citation>
    <scope>NUCLEOTIDE SEQUENCE [LARGE SCALE GENOMIC DNA]</scope>
</reference>
<comment type="caution">
    <text evidence="3">The sequence shown here is derived from an EMBL/GenBank/DDBJ whole genome shotgun (WGS) entry which is preliminary data.</text>
</comment>
<keyword evidence="1" id="KW-0812">Transmembrane</keyword>
<keyword evidence="1" id="KW-0472">Membrane</keyword>
<keyword evidence="2" id="KW-0732">Signal</keyword>
<dbReference type="Proteomes" id="UP001642540">
    <property type="component" value="Unassembled WGS sequence"/>
</dbReference>
<evidence type="ECO:0000313" key="4">
    <source>
        <dbReference type="Proteomes" id="UP001642540"/>
    </source>
</evidence>
<organism evidence="3 4">
    <name type="scientific">Orchesella dallaii</name>
    <dbReference type="NCBI Taxonomy" id="48710"/>
    <lineage>
        <taxon>Eukaryota</taxon>
        <taxon>Metazoa</taxon>
        <taxon>Ecdysozoa</taxon>
        <taxon>Arthropoda</taxon>
        <taxon>Hexapoda</taxon>
        <taxon>Collembola</taxon>
        <taxon>Entomobryomorpha</taxon>
        <taxon>Entomobryoidea</taxon>
        <taxon>Orchesellidae</taxon>
        <taxon>Orchesellinae</taxon>
        <taxon>Orchesella</taxon>
    </lineage>
</organism>
<gene>
    <name evidence="3" type="ORF">ODALV1_LOCUS30413</name>
</gene>
<feature type="signal peptide" evidence="2">
    <location>
        <begin position="1"/>
        <end position="21"/>
    </location>
</feature>
<feature type="transmembrane region" description="Helical" evidence="1">
    <location>
        <begin position="340"/>
        <end position="365"/>
    </location>
</feature>
<keyword evidence="4" id="KW-1185">Reference proteome</keyword>